<reference evidence="3" key="2">
    <citation type="submission" date="2010-05" db="EMBL/GenBank/DDBJ databases">
        <title>Revision and reannotation of the Halomonas elongata DSM 2581(T) genome.</title>
        <authorList>
            <person name="Pfeiffer F."/>
            <person name="Bagyan I."/>
            <person name="Alfaro-Espinoza G."/>
            <person name="Zamora-Lagos M.A."/>
            <person name="Habermann B."/>
            <person name="Oesterhelt D."/>
            <person name="Kunte H.J."/>
        </authorList>
    </citation>
    <scope>NUCLEOTIDE SEQUENCE</scope>
    <source>
        <strain evidence="3">Type strain: DSM 2581</strain>
    </source>
</reference>
<evidence type="ECO:0000313" key="6">
    <source>
        <dbReference type="Proteomes" id="UP001322512"/>
    </source>
</evidence>
<evidence type="ECO:0000313" key="5">
    <source>
        <dbReference type="Proteomes" id="UP000008707"/>
    </source>
</evidence>
<accession>A0A1R4A477</accession>
<dbReference type="RefSeq" id="WP_109637364.1">
    <property type="nucleotide sequence ID" value="NC_014532.2"/>
</dbReference>
<dbReference type="EMBL" id="FN869568">
    <property type="protein sequence ID" value="SJK83771.1"/>
    <property type="molecule type" value="Genomic_DNA"/>
</dbReference>
<dbReference type="GeneID" id="91009441"/>
<evidence type="ECO:0000259" key="2">
    <source>
        <dbReference type="Pfam" id="PF05229"/>
    </source>
</evidence>
<feature type="domain" description="Spore coat protein U/FanG" evidence="2">
    <location>
        <begin position="17"/>
        <end position="145"/>
    </location>
</feature>
<dbReference type="InterPro" id="IPR007893">
    <property type="entry name" value="Spore_coat_U/FanG"/>
</dbReference>
<dbReference type="Pfam" id="PF05229">
    <property type="entry name" value="SCPU"/>
    <property type="match status" value="2"/>
</dbReference>
<feature type="domain" description="Spore coat protein U/FanG" evidence="2">
    <location>
        <begin position="195"/>
        <end position="335"/>
    </location>
</feature>
<dbReference type="PANTHER" id="PTHR37089:SF1">
    <property type="entry name" value="MEMBRANE PROTEIN"/>
    <property type="match status" value="1"/>
</dbReference>
<dbReference type="KEGG" id="hel:HELO_2151F"/>
<keyword evidence="3" id="KW-0167">Capsid protein</keyword>
<dbReference type="AlphaFoldDB" id="A0A1R4A477"/>
<organism evidence="3 5">
    <name type="scientific">Halomonas elongata (strain ATCC 33173 / DSM 2581 / NBRC 15536 / NCIMB 2198 / 1H9)</name>
    <dbReference type="NCBI Taxonomy" id="768066"/>
    <lineage>
        <taxon>Bacteria</taxon>
        <taxon>Pseudomonadati</taxon>
        <taxon>Pseudomonadota</taxon>
        <taxon>Gammaproteobacteria</taxon>
        <taxon>Oceanospirillales</taxon>
        <taxon>Halomonadaceae</taxon>
        <taxon>Halomonas</taxon>
    </lineage>
</organism>
<dbReference type="SMART" id="SM00972">
    <property type="entry name" value="SCPU"/>
    <property type="match status" value="1"/>
</dbReference>
<sequence length="339" mass="36885">MYRIIFILMALVGIFPVTAWADCNLQQTNSSFGFNGSFDVATDSLRSTGSGGLVCDFNLALLSSNYIYARAESAGPYYLENVKDPNQKIPLEIFMDSAYSQMLTTEMQYFSNFQLIGIGGQNSGVSLFMRTSPANVSAGQYVATIPIRWWWAVCRGIGIGNACSGWDRSEGLTQTCIIICFEPGEDQRGPGEATTIIVVLKVENDCVINAPDVEFGAAPLVSSFDSIQQRIEITCTKNLVYSVGLSDGLYPADGVRRMQGTANTDEYIKYDIYKGNGVSGERWGNSGNERVESAEADLNPGPADGTNAQQYAYTAKVIESQETPSTGIYQDSVIVDVTF</sequence>
<dbReference type="EMBL" id="CP139472">
    <property type="protein sequence ID" value="WPU48165.1"/>
    <property type="molecule type" value="Genomic_DNA"/>
</dbReference>
<dbReference type="Proteomes" id="UP001322512">
    <property type="component" value="Chromosome"/>
</dbReference>
<evidence type="ECO:0000313" key="4">
    <source>
        <dbReference type="EMBL" id="WPU48165.1"/>
    </source>
</evidence>
<name>A0A1R4A477_HALED</name>
<reference evidence="4 6" key="4">
    <citation type="submission" date="2023-11" db="EMBL/GenBank/DDBJ databases">
        <title>MicrobeMod: A computational toolkit for identifying prokaryotic methylation and restriction-modification with nanopore sequencing.</title>
        <authorList>
            <person name="Crits-Christoph A."/>
            <person name="Kang S.C."/>
            <person name="Lee H."/>
            <person name="Ostrov N."/>
        </authorList>
    </citation>
    <scope>NUCLEOTIDE SEQUENCE [LARGE SCALE GENOMIC DNA]</scope>
    <source>
        <strain evidence="4 6">ATCC 33173</strain>
    </source>
</reference>
<evidence type="ECO:0000313" key="3">
    <source>
        <dbReference type="EMBL" id="SJK83771.1"/>
    </source>
</evidence>
<feature type="chain" id="PRO_5012413162" evidence="1">
    <location>
        <begin position="22"/>
        <end position="339"/>
    </location>
</feature>
<dbReference type="PANTHER" id="PTHR37089">
    <property type="entry name" value="PROTEIN U-RELATED"/>
    <property type="match status" value="1"/>
</dbReference>
<keyword evidence="3" id="KW-0946">Virion</keyword>
<protein>
    <submittedName>
        <fullName evidence="3">Homolog to spore coat protein U</fullName>
    </submittedName>
    <submittedName>
        <fullName evidence="4">Spore coat U domain-containing protein</fullName>
    </submittedName>
</protein>
<evidence type="ECO:0000256" key="1">
    <source>
        <dbReference type="SAM" id="SignalP"/>
    </source>
</evidence>
<reference evidence="3" key="1">
    <citation type="journal article" date="2010" name="Environ. Microbiol.">
        <title>A blueprint of ectoine metabolism from the genome of the industrial producer Halomonas elongata DSM 2581(T).</title>
        <authorList>
            <person name="Schwibbert K."/>
            <person name="Marin-Sanguino A."/>
            <person name="Bagyan I."/>
            <person name="Heidrich G."/>
            <person name="Lentzen G."/>
            <person name="Seitz H."/>
            <person name="Rampp M."/>
            <person name="Schuster S.C."/>
            <person name="Klenk H.P."/>
            <person name="Pfeiffer F."/>
            <person name="Oesterhelt D."/>
            <person name="Kunte H.J."/>
        </authorList>
    </citation>
    <scope>NUCLEOTIDE SEQUENCE</scope>
    <source>
        <strain evidence="3">Type strain: DSM 2581</strain>
    </source>
</reference>
<dbReference type="Proteomes" id="UP000008707">
    <property type="component" value="Chromosome"/>
</dbReference>
<gene>
    <name evidence="3" type="ORF">HELO_2151F</name>
    <name evidence="4" type="ORF">SR933_04555</name>
</gene>
<feature type="signal peptide" evidence="1">
    <location>
        <begin position="1"/>
        <end position="21"/>
    </location>
</feature>
<proteinExistence type="predicted"/>
<reference evidence="5" key="3">
    <citation type="journal article" date="2011" name="Environ. Microbiol.">
        <title>A blueprint of ectoine metabolism from the genome of the industrial producer Halomonas elongata DSM 2581(T).</title>
        <authorList>
            <person name="Schwibbert K."/>
            <person name="Marin-Sanguino A."/>
            <person name="Bagyan I."/>
            <person name="Heidrich G."/>
            <person name="Lentzen G."/>
            <person name="Seitz H."/>
            <person name="Rampp M."/>
            <person name="Schuster S.C."/>
            <person name="Klenk H.P."/>
            <person name="Pfeiffer F."/>
            <person name="Oesterhelt D."/>
            <person name="Kunte H.J."/>
        </authorList>
    </citation>
    <scope>NUCLEOTIDE SEQUENCE [LARGE SCALE GENOMIC DNA]</scope>
    <source>
        <strain evidence="5">ATCC 33173 / DSM 2581 / NBRC 15536 / NCIMB 2198 / 1H9</strain>
    </source>
</reference>
<keyword evidence="6" id="KW-1185">Reference proteome</keyword>
<dbReference type="InterPro" id="IPR053167">
    <property type="entry name" value="Spore_coat_component"/>
</dbReference>
<keyword evidence="1" id="KW-0732">Signal</keyword>
<dbReference type="OrthoDB" id="8901110at2"/>